<evidence type="ECO:0000313" key="1">
    <source>
        <dbReference type="EMBL" id="GBM54540.1"/>
    </source>
</evidence>
<accession>A0A4Y2GLP6</accession>
<dbReference type="AlphaFoldDB" id="A0A4Y2GLP6"/>
<proteinExistence type="predicted"/>
<comment type="caution">
    <text evidence="1">The sequence shown here is derived from an EMBL/GenBank/DDBJ whole genome shotgun (WGS) entry which is preliminary data.</text>
</comment>
<reference evidence="1 2" key="1">
    <citation type="journal article" date="2019" name="Sci. Rep.">
        <title>Orb-weaving spider Araneus ventricosus genome elucidates the spidroin gene catalogue.</title>
        <authorList>
            <person name="Kono N."/>
            <person name="Nakamura H."/>
            <person name="Ohtoshi R."/>
            <person name="Moran D.A.P."/>
            <person name="Shinohara A."/>
            <person name="Yoshida Y."/>
            <person name="Fujiwara M."/>
            <person name="Mori M."/>
            <person name="Tomita M."/>
            <person name="Arakawa K."/>
        </authorList>
    </citation>
    <scope>NUCLEOTIDE SEQUENCE [LARGE SCALE GENOMIC DNA]</scope>
</reference>
<evidence type="ECO:0000313" key="2">
    <source>
        <dbReference type="Proteomes" id="UP000499080"/>
    </source>
</evidence>
<keyword evidence="2" id="KW-1185">Reference proteome</keyword>
<dbReference type="Proteomes" id="UP000499080">
    <property type="component" value="Unassembled WGS sequence"/>
</dbReference>
<sequence length="95" mass="10921">MHYLAKLLHKRFWLGGKISTSGQEGYRFETRFRQRSATHVSLNLASMCHMSARWCDSEARRGMLIQVSSSYLTVDQYYVIHPETVLMSFQTGASA</sequence>
<dbReference type="EMBL" id="BGPR01001463">
    <property type="protein sequence ID" value="GBM54540.1"/>
    <property type="molecule type" value="Genomic_DNA"/>
</dbReference>
<protein>
    <submittedName>
        <fullName evidence="1">Uncharacterized protein</fullName>
    </submittedName>
</protein>
<name>A0A4Y2GLP6_ARAVE</name>
<organism evidence="1 2">
    <name type="scientific">Araneus ventricosus</name>
    <name type="common">Orbweaver spider</name>
    <name type="synonym">Epeira ventricosa</name>
    <dbReference type="NCBI Taxonomy" id="182803"/>
    <lineage>
        <taxon>Eukaryota</taxon>
        <taxon>Metazoa</taxon>
        <taxon>Ecdysozoa</taxon>
        <taxon>Arthropoda</taxon>
        <taxon>Chelicerata</taxon>
        <taxon>Arachnida</taxon>
        <taxon>Araneae</taxon>
        <taxon>Araneomorphae</taxon>
        <taxon>Entelegynae</taxon>
        <taxon>Araneoidea</taxon>
        <taxon>Araneidae</taxon>
        <taxon>Araneus</taxon>
    </lineage>
</organism>
<gene>
    <name evidence="1" type="ORF">AVEN_8559_1</name>
</gene>